<dbReference type="AlphaFoldDB" id="A0A0L0CJT3"/>
<protein>
    <submittedName>
        <fullName evidence="2">Uncharacterized protein</fullName>
    </submittedName>
</protein>
<keyword evidence="1" id="KW-0812">Transmembrane</keyword>
<feature type="transmembrane region" description="Helical" evidence="1">
    <location>
        <begin position="89"/>
        <end position="107"/>
    </location>
</feature>
<reference evidence="2 3" key="1">
    <citation type="journal article" date="2015" name="Nat. Commun.">
        <title>Lucilia cuprina genome unlocks parasitic fly biology to underpin future interventions.</title>
        <authorList>
            <person name="Anstead C.A."/>
            <person name="Korhonen P.K."/>
            <person name="Young N.D."/>
            <person name="Hall R.S."/>
            <person name="Jex A.R."/>
            <person name="Murali S.C."/>
            <person name="Hughes D.S."/>
            <person name="Lee S.F."/>
            <person name="Perry T."/>
            <person name="Stroehlein A.J."/>
            <person name="Ansell B.R."/>
            <person name="Breugelmans B."/>
            <person name="Hofmann A."/>
            <person name="Qu J."/>
            <person name="Dugan S."/>
            <person name="Lee S.L."/>
            <person name="Chao H."/>
            <person name="Dinh H."/>
            <person name="Han Y."/>
            <person name="Doddapaneni H.V."/>
            <person name="Worley K.C."/>
            <person name="Muzny D.M."/>
            <person name="Ioannidis P."/>
            <person name="Waterhouse R.M."/>
            <person name="Zdobnov E.M."/>
            <person name="James P.J."/>
            <person name="Bagnall N.H."/>
            <person name="Kotze A.C."/>
            <person name="Gibbs R.A."/>
            <person name="Richards S."/>
            <person name="Batterham P."/>
            <person name="Gasser R.B."/>
        </authorList>
    </citation>
    <scope>NUCLEOTIDE SEQUENCE [LARGE SCALE GENOMIC DNA]</scope>
    <source>
        <strain evidence="2 3">LS</strain>
        <tissue evidence="2">Full body</tissue>
    </source>
</reference>
<evidence type="ECO:0000313" key="3">
    <source>
        <dbReference type="Proteomes" id="UP000037069"/>
    </source>
</evidence>
<proteinExistence type="predicted"/>
<keyword evidence="1" id="KW-0472">Membrane</keyword>
<keyword evidence="3" id="KW-1185">Reference proteome</keyword>
<dbReference type="Proteomes" id="UP000037069">
    <property type="component" value="Unassembled WGS sequence"/>
</dbReference>
<name>A0A0L0CJT3_LUCCU</name>
<evidence type="ECO:0000313" key="2">
    <source>
        <dbReference type="EMBL" id="KNC31739.1"/>
    </source>
</evidence>
<dbReference type="EMBL" id="JRES01000384">
    <property type="protein sequence ID" value="KNC31739.1"/>
    <property type="molecule type" value="Genomic_DNA"/>
</dbReference>
<organism evidence="2 3">
    <name type="scientific">Lucilia cuprina</name>
    <name type="common">Green bottle fly</name>
    <name type="synonym">Australian sheep blowfly</name>
    <dbReference type="NCBI Taxonomy" id="7375"/>
    <lineage>
        <taxon>Eukaryota</taxon>
        <taxon>Metazoa</taxon>
        <taxon>Ecdysozoa</taxon>
        <taxon>Arthropoda</taxon>
        <taxon>Hexapoda</taxon>
        <taxon>Insecta</taxon>
        <taxon>Pterygota</taxon>
        <taxon>Neoptera</taxon>
        <taxon>Endopterygota</taxon>
        <taxon>Diptera</taxon>
        <taxon>Brachycera</taxon>
        <taxon>Muscomorpha</taxon>
        <taxon>Oestroidea</taxon>
        <taxon>Calliphoridae</taxon>
        <taxon>Luciliinae</taxon>
        <taxon>Lucilia</taxon>
    </lineage>
</organism>
<keyword evidence="1" id="KW-1133">Transmembrane helix</keyword>
<sequence length="185" mass="21775">MLINDVALFLVHKNKCIEVSKALLVTSTTSKEKYNSFVLMLVTHRNIGQTRLHILPLLWLGDCKRSMSLIFKRISLPDLYDISYEQIEISNGYLFFIIVMGIMAYFMHRQWRNYLLDLRCDTLEQEIVYTDSKEMKDAKIKLLQTINNIIERKTNFGKCLKEIDKNEENLCATDNYGDFLQDFNN</sequence>
<comment type="caution">
    <text evidence="2">The sequence shown here is derived from an EMBL/GenBank/DDBJ whole genome shotgun (WGS) entry which is preliminary data.</text>
</comment>
<gene>
    <name evidence="2" type="ORF">FF38_10247</name>
</gene>
<evidence type="ECO:0000256" key="1">
    <source>
        <dbReference type="SAM" id="Phobius"/>
    </source>
</evidence>
<accession>A0A0L0CJT3</accession>